<dbReference type="EMBL" id="FOHA01000016">
    <property type="protein sequence ID" value="SES00251.1"/>
    <property type="molecule type" value="Genomic_DNA"/>
</dbReference>
<gene>
    <name evidence="1" type="ORF">SAMN04488559_11616</name>
</gene>
<accession>A0A1H9TTD7</accession>
<dbReference type="RefSeq" id="WP_177165757.1">
    <property type="nucleotide sequence ID" value="NZ_FOHA01000016.1"/>
</dbReference>
<name>A0A1H9TTD7_9LACT</name>
<reference evidence="1 2" key="1">
    <citation type="submission" date="2016-10" db="EMBL/GenBank/DDBJ databases">
        <authorList>
            <person name="de Groot N.N."/>
        </authorList>
    </citation>
    <scope>NUCLEOTIDE SEQUENCE [LARGE SCALE GENOMIC DNA]</scope>
    <source>
        <strain evidence="1 2">DSM 13760</strain>
    </source>
</reference>
<proteinExistence type="predicted"/>
<organism evidence="1 2">
    <name type="scientific">Isobaculum melis</name>
    <dbReference type="NCBI Taxonomy" id="142588"/>
    <lineage>
        <taxon>Bacteria</taxon>
        <taxon>Bacillati</taxon>
        <taxon>Bacillota</taxon>
        <taxon>Bacilli</taxon>
        <taxon>Lactobacillales</taxon>
        <taxon>Carnobacteriaceae</taxon>
        <taxon>Isobaculum</taxon>
    </lineage>
</organism>
<dbReference type="Proteomes" id="UP000198948">
    <property type="component" value="Unassembled WGS sequence"/>
</dbReference>
<dbReference type="AlphaFoldDB" id="A0A1H9TTD7"/>
<evidence type="ECO:0000313" key="2">
    <source>
        <dbReference type="Proteomes" id="UP000198948"/>
    </source>
</evidence>
<keyword evidence="2" id="KW-1185">Reference proteome</keyword>
<protein>
    <submittedName>
        <fullName evidence="1">Uncharacterized protein</fullName>
    </submittedName>
</protein>
<sequence length="47" mass="5700">MTTTYDILKDEWHTESSGIKKWRNPLNSFLERNEISIDELIIYLEEK</sequence>
<dbReference type="STRING" id="142588.SAMN04488559_11616"/>
<evidence type="ECO:0000313" key="1">
    <source>
        <dbReference type="EMBL" id="SES00251.1"/>
    </source>
</evidence>